<dbReference type="Proteomes" id="UP001621418">
    <property type="component" value="Chromosome"/>
</dbReference>
<name>A0ABZ1N1M9_9NOCA</name>
<protein>
    <submittedName>
        <fullName evidence="1">Class I SAM-dependent methyltransferase</fullName>
    </submittedName>
</protein>
<keyword evidence="2" id="KW-1185">Reference proteome</keyword>
<organism evidence="1 2">
    <name type="scientific">Nocardia salmonicida</name>
    <dbReference type="NCBI Taxonomy" id="53431"/>
    <lineage>
        <taxon>Bacteria</taxon>
        <taxon>Bacillati</taxon>
        <taxon>Actinomycetota</taxon>
        <taxon>Actinomycetes</taxon>
        <taxon>Mycobacteriales</taxon>
        <taxon>Nocardiaceae</taxon>
        <taxon>Nocardia</taxon>
    </lineage>
</organism>
<reference evidence="1 2" key="1">
    <citation type="submission" date="2022-10" db="EMBL/GenBank/DDBJ databases">
        <title>The complete genomes of actinobacterial strains from the NBC collection.</title>
        <authorList>
            <person name="Joergensen T.S."/>
            <person name="Alvarez Arevalo M."/>
            <person name="Sterndorff E.B."/>
            <person name="Faurdal D."/>
            <person name="Vuksanovic O."/>
            <person name="Mourched A.-S."/>
            <person name="Charusanti P."/>
            <person name="Shaw S."/>
            <person name="Blin K."/>
            <person name="Weber T."/>
        </authorList>
    </citation>
    <scope>NUCLEOTIDE SEQUENCE [LARGE SCALE GENOMIC DNA]</scope>
    <source>
        <strain evidence="1 2">NBC_01413</strain>
    </source>
</reference>
<keyword evidence="1" id="KW-0489">Methyltransferase</keyword>
<dbReference type="EMBL" id="CP109527">
    <property type="protein sequence ID" value="WTY33767.1"/>
    <property type="molecule type" value="Genomic_DNA"/>
</dbReference>
<evidence type="ECO:0000313" key="1">
    <source>
        <dbReference type="EMBL" id="WTY33767.1"/>
    </source>
</evidence>
<sequence length="130" mass="14553">MAATAVAEADRGNEYVRTRTSPERYIPARLPTLPFADNTFDLALSSHLLFSYADDLDYTFHHQSIIELARVATTEVRLFPLTPIGSSARYPQLDQLLADLSHCGIRGRIVEVEYEFQAGAHEMLVCQVPT</sequence>
<dbReference type="RefSeq" id="WP_405146018.1">
    <property type="nucleotide sequence ID" value="NZ_CP109527.1"/>
</dbReference>
<dbReference type="GO" id="GO:0008168">
    <property type="term" value="F:methyltransferase activity"/>
    <property type="evidence" value="ECO:0007669"/>
    <property type="project" value="UniProtKB-KW"/>
</dbReference>
<dbReference type="GO" id="GO:0032259">
    <property type="term" value="P:methylation"/>
    <property type="evidence" value="ECO:0007669"/>
    <property type="project" value="UniProtKB-KW"/>
</dbReference>
<gene>
    <name evidence="1" type="ORF">OG308_20775</name>
</gene>
<keyword evidence="1" id="KW-0808">Transferase</keyword>
<accession>A0ABZ1N1M9</accession>
<proteinExistence type="predicted"/>
<evidence type="ECO:0000313" key="2">
    <source>
        <dbReference type="Proteomes" id="UP001621418"/>
    </source>
</evidence>